<sequence length="454" mass="52237">MVDLILVRSRNNPNPGVKKNSDSGSYSGRRMPPYGIMYISSFVRQSGYTVKLFDLFKKNYAHLSIDDIADQILTHDPGIVGISSMTSQSLDAMALGDALMRKSNVSVVHGGVHPTSLPEETLKHGHVVVQGEGEHCMRQITSSKPICSQRKIFQGKPLTEEEMDSIPFPKKEDLDETAFDPSLDPKFPIITARGCPYKCVFCKDGFRSSNKRFHSVDYIVEFLGYISQTLGFRKIIVLDDIFIYSEQRMEEMIIKLEKRNLKFKFQCQVHANVITPRVLRLMKRLGIQWIYIGIESGNQQILKNIKKGITIEKASNAVHLLKKNGFYVAGMYMIGNIGETSKTVNDTIRFAFTLPTDRAWFSFAAPYPGTQFYDMADKYGKIIEPDFCKWNQATLVYLPKDIKKDEMYQLMRRAQIVRIIKKIRFSFFGCWITPIKELYYRYKRRVLKQHAFND</sequence>
<dbReference type="AlphaFoldDB" id="A0A286TX19"/>
<proteinExistence type="predicted"/>
<protein>
    <submittedName>
        <fullName evidence="10">Fe-S oxidoreductase</fullName>
    </submittedName>
</protein>
<keyword evidence="7" id="KW-0411">Iron-sulfur</keyword>
<evidence type="ECO:0000256" key="3">
    <source>
        <dbReference type="ARBA" id="ARBA00022679"/>
    </source>
</evidence>
<evidence type="ECO:0000256" key="4">
    <source>
        <dbReference type="ARBA" id="ARBA00022691"/>
    </source>
</evidence>
<dbReference type="InterPro" id="IPR006638">
    <property type="entry name" value="Elp3/MiaA/NifB-like_rSAM"/>
</dbReference>
<dbReference type="Proteomes" id="UP000218542">
    <property type="component" value="Unassembled WGS sequence"/>
</dbReference>
<organism evidence="10 11">
    <name type="scientific">Candidatus Scalindua japonica</name>
    <dbReference type="NCBI Taxonomy" id="1284222"/>
    <lineage>
        <taxon>Bacteria</taxon>
        <taxon>Pseudomonadati</taxon>
        <taxon>Planctomycetota</taxon>
        <taxon>Candidatus Brocadiia</taxon>
        <taxon>Candidatus Brocadiales</taxon>
        <taxon>Candidatus Scalinduaceae</taxon>
        <taxon>Candidatus Scalindua</taxon>
    </lineage>
</organism>
<comment type="cofactor">
    <cofactor evidence="1">
        <name>[4Fe-4S] cluster</name>
        <dbReference type="ChEBI" id="CHEBI:49883"/>
    </cofactor>
</comment>
<evidence type="ECO:0000259" key="9">
    <source>
        <dbReference type="PROSITE" id="PS51918"/>
    </source>
</evidence>
<dbReference type="GO" id="GO:0031419">
    <property type="term" value="F:cobalamin binding"/>
    <property type="evidence" value="ECO:0007669"/>
    <property type="project" value="InterPro"/>
</dbReference>
<accession>A0A286TX19</accession>
<name>A0A286TX19_9BACT</name>
<dbReference type="SFLD" id="SFLDG01123">
    <property type="entry name" value="methyltransferase_(Class_B)"/>
    <property type="match status" value="1"/>
</dbReference>
<dbReference type="GO" id="GO:0046872">
    <property type="term" value="F:metal ion binding"/>
    <property type="evidence" value="ECO:0007669"/>
    <property type="project" value="UniProtKB-KW"/>
</dbReference>
<dbReference type="CDD" id="cd01335">
    <property type="entry name" value="Radical_SAM"/>
    <property type="match status" value="1"/>
</dbReference>
<comment type="caution">
    <text evidence="10">The sequence shown here is derived from an EMBL/GenBank/DDBJ whole genome shotgun (WGS) entry which is preliminary data.</text>
</comment>
<evidence type="ECO:0000256" key="7">
    <source>
        <dbReference type="ARBA" id="ARBA00023014"/>
    </source>
</evidence>
<dbReference type="GO" id="GO:0003824">
    <property type="term" value="F:catalytic activity"/>
    <property type="evidence" value="ECO:0007669"/>
    <property type="project" value="InterPro"/>
</dbReference>
<dbReference type="Gene3D" id="3.40.50.280">
    <property type="entry name" value="Cobalamin-binding domain"/>
    <property type="match status" value="1"/>
</dbReference>
<dbReference type="GO" id="GO:0051539">
    <property type="term" value="F:4 iron, 4 sulfur cluster binding"/>
    <property type="evidence" value="ECO:0007669"/>
    <property type="project" value="UniProtKB-KW"/>
</dbReference>
<evidence type="ECO:0000313" key="11">
    <source>
        <dbReference type="Proteomes" id="UP000218542"/>
    </source>
</evidence>
<dbReference type="PROSITE" id="PS51332">
    <property type="entry name" value="B12_BINDING"/>
    <property type="match status" value="1"/>
</dbReference>
<dbReference type="SFLD" id="SFLDS00029">
    <property type="entry name" value="Radical_SAM"/>
    <property type="match status" value="1"/>
</dbReference>
<dbReference type="EMBL" id="BAOS01000011">
    <property type="protein sequence ID" value="GAX60434.1"/>
    <property type="molecule type" value="Genomic_DNA"/>
</dbReference>
<dbReference type="InterPro" id="IPR058240">
    <property type="entry name" value="rSAM_sf"/>
</dbReference>
<evidence type="ECO:0000313" key="10">
    <source>
        <dbReference type="EMBL" id="GAX60434.1"/>
    </source>
</evidence>
<reference evidence="11" key="1">
    <citation type="journal article" date="2017" name="Environ. Microbiol. Rep.">
        <title>Genetic Diversity of Marine Anaerobic Ammonium-Oxidizing Bacteria as Revealed by Genomic and Proteomic Analyses of 'Candidatus Scalindua japonica'.</title>
        <authorList>
            <person name="Oshiki M."/>
            <person name="Mizuto K."/>
            <person name="Kimura Z."/>
            <person name="Kindaichi T."/>
            <person name="Satoh H."/>
            <person name="Okabe S."/>
        </authorList>
    </citation>
    <scope>NUCLEOTIDE SEQUENCE [LARGE SCALE GENOMIC DNA]</scope>
    <source>
        <strain evidence="11">husup-a2</strain>
    </source>
</reference>
<evidence type="ECO:0000256" key="6">
    <source>
        <dbReference type="ARBA" id="ARBA00023004"/>
    </source>
</evidence>
<feature type="domain" description="B12-binding" evidence="8">
    <location>
        <begin position="19"/>
        <end position="151"/>
    </location>
</feature>
<dbReference type="SMART" id="SM00729">
    <property type="entry name" value="Elp3"/>
    <property type="match status" value="1"/>
</dbReference>
<dbReference type="RefSeq" id="WP_096893808.1">
    <property type="nucleotide sequence ID" value="NZ_BAOS01000011.1"/>
</dbReference>
<dbReference type="InterPro" id="IPR034466">
    <property type="entry name" value="Methyltransferase_Class_B"/>
</dbReference>
<dbReference type="SUPFAM" id="SSF102114">
    <property type="entry name" value="Radical SAM enzymes"/>
    <property type="match status" value="1"/>
</dbReference>
<evidence type="ECO:0000259" key="8">
    <source>
        <dbReference type="PROSITE" id="PS51332"/>
    </source>
</evidence>
<keyword evidence="3" id="KW-0808">Transferase</keyword>
<dbReference type="SUPFAM" id="SSF52242">
    <property type="entry name" value="Cobalamin (vitamin B12)-binding domain"/>
    <property type="match status" value="1"/>
</dbReference>
<dbReference type="Pfam" id="PF04055">
    <property type="entry name" value="Radical_SAM"/>
    <property type="match status" value="1"/>
</dbReference>
<dbReference type="SFLD" id="SFLDG01082">
    <property type="entry name" value="B12-binding_domain_containing"/>
    <property type="match status" value="1"/>
</dbReference>
<dbReference type="OrthoDB" id="9801424at2"/>
<dbReference type="Gene3D" id="3.80.30.20">
    <property type="entry name" value="tm_1862 like domain"/>
    <property type="match status" value="1"/>
</dbReference>
<dbReference type="PANTHER" id="PTHR43409">
    <property type="entry name" value="ANAEROBIC MAGNESIUM-PROTOPORPHYRIN IX MONOMETHYL ESTER CYCLASE-RELATED"/>
    <property type="match status" value="1"/>
</dbReference>
<dbReference type="InterPro" id="IPR007197">
    <property type="entry name" value="rSAM"/>
</dbReference>
<dbReference type="InterPro" id="IPR006158">
    <property type="entry name" value="Cobalamin-bd"/>
</dbReference>
<keyword evidence="11" id="KW-1185">Reference proteome</keyword>
<dbReference type="Pfam" id="PF02310">
    <property type="entry name" value="B12-binding"/>
    <property type="match status" value="1"/>
</dbReference>
<evidence type="ECO:0000256" key="5">
    <source>
        <dbReference type="ARBA" id="ARBA00022723"/>
    </source>
</evidence>
<dbReference type="InterPro" id="IPR023404">
    <property type="entry name" value="rSAM_horseshoe"/>
</dbReference>
<evidence type="ECO:0000256" key="1">
    <source>
        <dbReference type="ARBA" id="ARBA00001966"/>
    </source>
</evidence>
<keyword evidence="2" id="KW-0489">Methyltransferase</keyword>
<feature type="domain" description="Radical SAM core" evidence="9">
    <location>
        <begin position="181"/>
        <end position="401"/>
    </location>
</feature>
<gene>
    <name evidence="10" type="ORF">SCALIN_C11_0045</name>
</gene>
<keyword evidence="6" id="KW-0408">Iron</keyword>
<dbReference type="InterPro" id="IPR051198">
    <property type="entry name" value="BchE-like"/>
</dbReference>
<dbReference type="PROSITE" id="PS51918">
    <property type="entry name" value="RADICAL_SAM"/>
    <property type="match status" value="1"/>
</dbReference>
<keyword evidence="4" id="KW-0949">S-adenosyl-L-methionine</keyword>
<dbReference type="PANTHER" id="PTHR43409:SF7">
    <property type="entry name" value="BLL1977 PROTEIN"/>
    <property type="match status" value="1"/>
</dbReference>
<dbReference type="InterPro" id="IPR036724">
    <property type="entry name" value="Cobalamin-bd_sf"/>
</dbReference>
<evidence type="ECO:0000256" key="2">
    <source>
        <dbReference type="ARBA" id="ARBA00022603"/>
    </source>
</evidence>
<keyword evidence="5" id="KW-0479">Metal-binding</keyword>